<sequence>MSDASPANLISETRVSSGIEEDKLADIIRIKLNGASSDPFKTNPQKKVLISISLTPRNLALEREEEDTTHACCVALTKVSGQGRWLDFDYPQNYVLVCFAGRNPWVNFSRRSVVISIESHLTCPTLLAHGVAAVNQPAAKLRPAAARFIASFSALRSAINFVKLTSPCLIGAAKTDLN</sequence>
<dbReference type="AlphaFoldDB" id="A0AAE0XS04"/>
<organism evidence="1 2">
    <name type="scientific">Elysia crispata</name>
    <name type="common">lettuce slug</name>
    <dbReference type="NCBI Taxonomy" id="231223"/>
    <lineage>
        <taxon>Eukaryota</taxon>
        <taxon>Metazoa</taxon>
        <taxon>Spiralia</taxon>
        <taxon>Lophotrochozoa</taxon>
        <taxon>Mollusca</taxon>
        <taxon>Gastropoda</taxon>
        <taxon>Heterobranchia</taxon>
        <taxon>Euthyneura</taxon>
        <taxon>Panpulmonata</taxon>
        <taxon>Sacoglossa</taxon>
        <taxon>Placobranchoidea</taxon>
        <taxon>Plakobranchidae</taxon>
        <taxon>Elysia</taxon>
    </lineage>
</organism>
<protein>
    <submittedName>
        <fullName evidence="1">Uncharacterized protein</fullName>
    </submittedName>
</protein>
<evidence type="ECO:0000313" key="2">
    <source>
        <dbReference type="Proteomes" id="UP001283361"/>
    </source>
</evidence>
<keyword evidence="2" id="KW-1185">Reference proteome</keyword>
<proteinExistence type="predicted"/>
<accession>A0AAE0XS04</accession>
<gene>
    <name evidence="1" type="ORF">RRG08_019687</name>
</gene>
<dbReference type="Proteomes" id="UP001283361">
    <property type="component" value="Unassembled WGS sequence"/>
</dbReference>
<dbReference type="EMBL" id="JAWDGP010007740">
    <property type="protein sequence ID" value="KAK3706692.1"/>
    <property type="molecule type" value="Genomic_DNA"/>
</dbReference>
<evidence type="ECO:0000313" key="1">
    <source>
        <dbReference type="EMBL" id="KAK3706692.1"/>
    </source>
</evidence>
<comment type="caution">
    <text evidence="1">The sequence shown here is derived from an EMBL/GenBank/DDBJ whole genome shotgun (WGS) entry which is preliminary data.</text>
</comment>
<reference evidence="1" key="1">
    <citation type="journal article" date="2023" name="G3 (Bethesda)">
        <title>A reference genome for the long-term kleptoplast-retaining sea slug Elysia crispata morphotype clarki.</title>
        <authorList>
            <person name="Eastman K.E."/>
            <person name="Pendleton A.L."/>
            <person name="Shaikh M.A."/>
            <person name="Suttiyut T."/>
            <person name="Ogas R."/>
            <person name="Tomko P."/>
            <person name="Gavelis G."/>
            <person name="Widhalm J.R."/>
            <person name="Wisecaver J.H."/>
        </authorList>
    </citation>
    <scope>NUCLEOTIDE SEQUENCE</scope>
    <source>
        <strain evidence="1">ECLA1</strain>
    </source>
</reference>
<name>A0AAE0XS04_9GAST</name>